<keyword evidence="3" id="KW-1185">Reference proteome</keyword>
<gene>
    <name evidence="2" type="ORF">PR048_029272</name>
</gene>
<sequence>MRLRLNITEPQARVDAIRITTCTPYIIVRRGPLPLRGNEQWYISHTTRLPLRRTGFDLRAGSHQFSQCGKHDGPCHWSAGFLWAFPFLPSLHSAAAPYSSRVTLTDAQDLQLTYSRSSHSWAANGCGFARAGYNHAIKDWHVTWGSPHPRVVTIKMKLACVHPPSRALGSPLIDDRPIMNAVKYRVVSGVVWTNRTMVSSHTVTNRTGVLAIANRVRFSAGPLPDFRIVGVVPDDAAGRRVFSGISRFLRPCILALLHTHLASSSSASKTWIVQNDTRRAFGAMLLVATQNRGEGENEREEGETDYKGLGDS</sequence>
<evidence type="ECO:0000313" key="2">
    <source>
        <dbReference type="EMBL" id="KAJ8870251.1"/>
    </source>
</evidence>
<comment type="caution">
    <text evidence="2">The sequence shown here is derived from an EMBL/GenBank/DDBJ whole genome shotgun (WGS) entry which is preliminary data.</text>
</comment>
<name>A0ABQ9GFF7_9NEOP</name>
<evidence type="ECO:0000313" key="3">
    <source>
        <dbReference type="Proteomes" id="UP001159363"/>
    </source>
</evidence>
<dbReference type="EMBL" id="JARBHB010000013">
    <property type="protein sequence ID" value="KAJ8870251.1"/>
    <property type="molecule type" value="Genomic_DNA"/>
</dbReference>
<proteinExistence type="predicted"/>
<accession>A0ABQ9GFF7</accession>
<reference evidence="2 3" key="1">
    <citation type="submission" date="2023-02" db="EMBL/GenBank/DDBJ databases">
        <title>LHISI_Scaffold_Assembly.</title>
        <authorList>
            <person name="Stuart O.P."/>
            <person name="Cleave R."/>
            <person name="Magrath M.J.L."/>
            <person name="Mikheyev A.S."/>
        </authorList>
    </citation>
    <scope>NUCLEOTIDE SEQUENCE [LARGE SCALE GENOMIC DNA]</scope>
    <source>
        <strain evidence="2">Daus_M_001</strain>
        <tissue evidence="2">Leg muscle</tissue>
    </source>
</reference>
<evidence type="ECO:0000256" key="1">
    <source>
        <dbReference type="SAM" id="MobiDB-lite"/>
    </source>
</evidence>
<organism evidence="2 3">
    <name type="scientific">Dryococelus australis</name>
    <dbReference type="NCBI Taxonomy" id="614101"/>
    <lineage>
        <taxon>Eukaryota</taxon>
        <taxon>Metazoa</taxon>
        <taxon>Ecdysozoa</taxon>
        <taxon>Arthropoda</taxon>
        <taxon>Hexapoda</taxon>
        <taxon>Insecta</taxon>
        <taxon>Pterygota</taxon>
        <taxon>Neoptera</taxon>
        <taxon>Polyneoptera</taxon>
        <taxon>Phasmatodea</taxon>
        <taxon>Verophasmatodea</taxon>
        <taxon>Anareolatae</taxon>
        <taxon>Phasmatidae</taxon>
        <taxon>Eurycanthinae</taxon>
        <taxon>Dryococelus</taxon>
    </lineage>
</organism>
<dbReference type="Proteomes" id="UP001159363">
    <property type="component" value="Chromosome 12"/>
</dbReference>
<feature type="region of interest" description="Disordered" evidence="1">
    <location>
        <begin position="291"/>
        <end position="312"/>
    </location>
</feature>
<protein>
    <submittedName>
        <fullName evidence="2">Uncharacterized protein</fullName>
    </submittedName>
</protein>